<dbReference type="Proteomes" id="UP000093898">
    <property type="component" value="Unassembled WGS sequence"/>
</dbReference>
<evidence type="ECO:0008006" key="3">
    <source>
        <dbReference type="Google" id="ProtNLM"/>
    </source>
</evidence>
<gene>
    <name evidence="1" type="ORF">A5630_07280</name>
</gene>
<dbReference type="AlphaFoldDB" id="A0A1A3GK49"/>
<dbReference type="InterPro" id="IPR013320">
    <property type="entry name" value="ConA-like_dom_sf"/>
</dbReference>
<dbReference type="OrthoDB" id="5124266at2"/>
<reference evidence="1 2" key="1">
    <citation type="submission" date="2016-06" db="EMBL/GenBank/DDBJ databases">
        <authorList>
            <person name="Kjaerup R.B."/>
            <person name="Dalgaard T.S."/>
            <person name="Juul-Madsen H.R."/>
        </authorList>
    </citation>
    <scope>NUCLEOTIDE SEQUENCE [LARGE SCALE GENOMIC DNA]</scope>
    <source>
        <strain evidence="1 2">1127319.6</strain>
    </source>
</reference>
<evidence type="ECO:0000313" key="2">
    <source>
        <dbReference type="Proteomes" id="UP000093898"/>
    </source>
</evidence>
<dbReference type="RefSeq" id="WP_064986027.1">
    <property type="nucleotide sequence ID" value="NZ_LZLC01000250.1"/>
</dbReference>
<organism evidence="1 2">
    <name type="scientific">Mycolicibacterium mucogenicum</name>
    <name type="common">Mycobacterium mucogenicum</name>
    <dbReference type="NCBI Taxonomy" id="56689"/>
    <lineage>
        <taxon>Bacteria</taxon>
        <taxon>Bacillati</taxon>
        <taxon>Actinomycetota</taxon>
        <taxon>Actinomycetes</taxon>
        <taxon>Mycobacteriales</taxon>
        <taxon>Mycobacteriaceae</taxon>
        <taxon>Mycolicibacterium</taxon>
    </lineage>
</organism>
<dbReference type="SUPFAM" id="SSF49899">
    <property type="entry name" value="Concanavalin A-like lectins/glucanases"/>
    <property type="match status" value="1"/>
</dbReference>
<protein>
    <recommendedName>
        <fullName evidence="3">LamG domain-containing protein</fullName>
    </recommendedName>
</protein>
<accession>A0A1A3GK49</accession>
<proteinExistence type="predicted"/>
<dbReference type="EMBL" id="LZLC01000250">
    <property type="protein sequence ID" value="OBJ36190.1"/>
    <property type="molecule type" value="Genomic_DNA"/>
</dbReference>
<name>A0A1A3GK49_MYCMU</name>
<sequence>MTFSAGDDLGAAAAVGSDGRLSRREAVRRLCLLTVGSAVGASLLTACDRSKPSSPASKRRYGPIDASTFAWPAGLIAMWDFQRDSAGANTVTSHIGSQATTLTARGNKTVQKDTADPGPFGPSLDLDGATVFVKDGDLGALDVSTTGSQITMVNWVNDVARNHDDTGSGMAFRAGSHCEGGPGTARQYGSYFDGYFFLGPSHGHYTPAIVPQDGPTPGYPWNRDYAGSARKYFTGVGQGQWHMEAFTYDGHQIVAYIDGLADIWKDVPEPEPTQPGFTLHQTVNRNPYVLDKPVNGSPTTKRFTIGGVVLGDPPDYPGFNFTKGKLGGVAVFDRALTAEEIMAIRLGTLRLGEPITTYSFEMSAPGAHPLKDIGWTAKEGPNCIDVSDSVVESYHVVRPDRAPKAFLQRTSTLIGATWVPLSGLSSTQVDEVRFKLASAKPSAAAQRLLVRVGDKWWASEASYTSKSVQPEVPDWSGADSAKHTMSWDKGQWRQVTIDDGQALSIATGSNQESITAGPLQAIGFISEGGDGSAVRVTDLELLPV</sequence>
<dbReference type="Gene3D" id="2.60.120.200">
    <property type="match status" value="1"/>
</dbReference>
<evidence type="ECO:0000313" key="1">
    <source>
        <dbReference type="EMBL" id="OBJ36190.1"/>
    </source>
</evidence>
<comment type="caution">
    <text evidence="1">The sequence shown here is derived from an EMBL/GenBank/DDBJ whole genome shotgun (WGS) entry which is preliminary data.</text>
</comment>